<dbReference type="AlphaFoldDB" id="A0A813BHG1"/>
<comment type="caution">
    <text evidence="2">The sequence shown here is derived from an EMBL/GenBank/DDBJ whole genome shotgun (WGS) entry which is preliminary data.</text>
</comment>
<dbReference type="OrthoDB" id="433488at2759"/>
<feature type="non-terminal residue" evidence="2">
    <location>
        <position position="1"/>
    </location>
</feature>
<accession>A0A813BHG1</accession>
<protein>
    <submittedName>
        <fullName evidence="2">Uncharacterized protein</fullName>
    </submittedName>
</protein>
<gene>
    <name evidence="2" type="ORF">SNEC2469_LOCUS30441</name>
</gene>
<proteinExistence type="predicted"/>
<evidence type="ECO:0000313" key="2">
    <source>
        <dbReference type="EMBL" id="CAE7902927.1"/>
    </source>
</evidence>
<feature type="region of interest" description="Disordered" evidence="1">
    <location>
        <begin position="74"/>
        <end position="105"/>
    </location>
</feature>
<reference evidence="2" key="1">
    <citation type="submission" date="2021-02" db="EMBL/GenBank/DDBJ databases">
        <authorList>
            <person name="Dougan E. K."/>
            <person name="Rhodes N."/>
            <person name="Thang M."/>
            <person name="Chan C."/>
        </authorList>
    </citation>
    <scope>NUCLEOTIDE SEQUENCE</scope>
</reference>
<feature type="compositionally biased region" description="Low complexity" evidence="1">
    <location>
        <begin position="75"/>
        <end position="86"/>
    </location>
</feature>
<evidence type="ECO:0000256" key="1">
    <source>
        <dbReference type="SAM" id="MobiDB-lite"/>
    </source>
</evidence>
<name>A0A813BHG1_9DINO</name>
<sequence length="158" mass="17590">MAFSFNSMSDGTLDTSRGENSLLDRIDELETYNKQMNRLGEVRLLQLRHAKDQLLQKRRRAASDEVSVVDFSCRTPSASSTAPAPAQVCSPSKTSERSGESLDTRTTATILAKNRELQRVSSALAAKAHEAEIYKQELAMTRQVGQEKRHSAPPKLRQ</sequence>
<dbReference type="EMBL" id="CAJNJA010071085">
    <property type="protein sequence ID" value="CAE7902927.1"/>
    <property type="molecule type" value="Genomic_DNA"/>
</dbReference>
<feature type="compositionally biased region" description="Basic and acidic residues" evidence="1">
    <location>
        <begin position="94"/>
        <end position="103"/>
    </location>
</feature>
<organism evidence="2 3">
    <name type="scientific">Symbiodinium necroappetens</name>
    <dbReference type="NCBI Taxonomy" id="1628268"/>
    <lineage>
        <taxon>Eukaryota</taxon>
        <taxon>Sar</taxon>
        <taxon>Alveolata</taxon>
        <taxon>Dinophyceae</taxon>
        <taxon>Suessiales</taxon>
        <taxon>Symbiodiniaceae</taxon>
        <taxon>Symbiodinium</taxon>
    </lineage>
</organism>
<evidence type="ECO:0000313" key="3">
    <source>
        <dbReference type="Proteomes" id="UP000601435"/>
    </source>
</evidence>
<dbReference type="Proteomes" id="UP000601435">
    <property type="component" value="Unassembled WGS sequence"/>
</dbReference>
<keyword evidence="3" id="KW-1185">Reference proteome</keyword>